<organism evidence="13 14">
    <name type="scientific">Selenobaculum gibii</name>
    <dbReference type="NCBI Taxonomy" id="3054208"/>
    <lineage>
        <taxon>Bacteria</taxon>
        <taxon>Bacillati</taxon>
        <taxon>Bacillota</taxon>
        <taxon>Negativicutes</taxon>
        <taxon>Selenomonadales</taxon>
        <taxon>Selenomonadaceae</taxon>
        <taxon>Selenobaculum</taxon>
    </lineage>
</organism>
<reference evidence="13" key="1">
    <citation type="submission" date="2023-03" db="EMBL/GenBank/DDBJ databases">
        <title>Selenobaculum gbiensis gen. nov. sp. nov., a new bacterium isolated from the gut microbiota of IBD patient.</title>
        <authorList>
            <person name="Yeo S."/>
            <person name="Park H."/>
            <person name="Huh C.S."/>
        </authorList>
    </citation>
    <scope>NUCLEOTIDE SEQUENCE</scope>
    <source>
        <strain evidence="13">ICN-92133</strain>
    </source>
</reference>
<sequence>MNFKMELAVLKEKGLFRENQTYVPIDGAYVFAAGKKCLMLASNNYLGMTHESEVRQAAIKAIEAYGTGAGGARLTTGSHPLYEELEANLAQFKGTEAAITFNTGYMANVGTISAIMNKNDVIFSDALNHASIIDGCRLSGAKRVIFPHSDMQVLKGLLESTKCAGKRLIVVDGVFSMDGDIAPLSQLVELAKLYDCLLMVDDAHATGILGNGHGTAAHFGLTDQVDIQMGTLSKALGSEGAYVAGKKILIDYLINKARSYIFSTALSPADIGAANAAVKILMQSIRLPEKVLANADFMRRELKMQGIEVGGEITPILPIPIGAADLAVKVANHLKEKGIILSVIRPPTVSVGESRLRLTVNAKHSQSDLKQAAVTIAETIKEIKGWKR</sequence>
<accession>A0A9Y2AJE9</accession>
<dbReference type="FunFam" id="3.40.640.10:FF:000006">
    <property type="entry name" value="5-aminolevulinate synthase, mitochondrial"/>
    <property type="match status" value="1"/>
</dbReference>
<dbReference type="EC" id="2.3.1.47" evidence="11"/>
<evidence type="ECO:0000313" key="14">
    <source>
        <dbReference type="Proteomes" id="UP001243623"/>
    </source>
</evidence>
<dbReference type="PROSITE" id="PS00599">
    <property type="entry name" value="AA_TRANSFER_CLASS_2"/>
    <property type="match status" value="1"/>
</dbReference>
<feature type="domain" description="Aminotransferase class I/classII large" evidence="12">
    <location>
        <begin position="36"/>
        <end position="375"/>
    </location>
</feature>
<dbReference type="InterPro" id="IPR004839">
    <property type="entry name" value="Aminotransferase_I/II_large"/>
</dbReference>
<keyword evidence="13" id="KW-0012">Acyltransferase</keyword>
<dbReference type="KEGG" id="sgbi:P3F81_00090"/>
<dbReference type="InterPro" id="IPR015421">
    <property type="entry name" value="PyrdxlP-dep_Trfase_major"/>
</dbReference>
<comment type="cofactor">
    <cofactor evidence="1 10 11">
        <name>pyridoxal 5'-phosphate</name>
        <dbReference type="ChEBI" id="CHEBI:597326"/>
    </cofactor>
</comment>
<evidence type="ECO:0000256" key="3">
    <source>
        <dbReference type="ARBA" id="ARBA00004746"/>
    </source>
</evidence>
<dbReference type="Proteomes" id="UP001243623">
    <property type="component" value="Chromosome"/>
</dbReference>
<evidence type="ECO:0000259" key="12">
    <source>
        <dbReference type="Pfam" id="PF00155"/>
    </source>
</evidence>
<dbReference type="AlphaFoldDB" id="A0A9Y2AJE9"/>
<name>A0A9Y2AJE9_9FIRM</name>
<dbReference type="PANTHER" id="PTHR13693:SF100">
    <property type="entry name" value="8-AMINO-7-OXONONANOATE SYNTHASE"/>
    <property type="match status" value="1"/>
</dbReference>
<keyword evidence="6 11" id="KW-0808">Transferase</keyword>
<evidence type="ECO:0000256" key="2">
    <source>
        <dbReference type="ARBA" id="ARBA00002513"/>
    </source>
</evidence>
<evidence type="ECO:0000313" key="13">
    <source>
        <dbReference type="EMBL" id="WIW70768.1"/>
    </source>
</evidence>
<dbReference type="GO" id="GO:0009102">
    <property type="term" value="P:biotin biosynthetic process"/>
    <property type="evidence" value="ECO:0007669"/>
    <property type="project" value="UniProtKB-UniRule"/>
</dbReference>
<comment type="pathway">
    <text evidence="3 11">Cofactor biosynthesis; biotin biosynthesis.</text>
</comment>
<dbReference type="CDD" id="cd06454">
    <property type="entry name" value="KBL_like"/>
    <property type="match status" value="1"/>
</dbReference>
<proteinExistence type="inferred from homology"/>
<dbReference type="SUPFAM" id="SSF53383">
    <property type="entry name" value="PLP-dependent transferases"/>
    <property type="match status" value="1"/>
</dbReference>
<evidence type="ECO:0000256" key="7">
    <source>
        <dbReference type="ARBA" id="ARBA00022756"/>
    </source>
</evidence>
<dbReference type="InterPro" id="IPR050087">
    <property type="entry name" value="AON_synthase_class-II"/>
</dbReference>
<gene>
    <name evidence="13" type="primary">bioF</name>
    <name evidence="13" type="ORF">P3F81_00090</name>
</gene>
<evidence type="ECO:0000256" key="5">
    <source>
        <dbReference type="ARBA" id="ARBA00011738"/>
    </source>
</evidence>
<protein>
    <recommendedName>
        <fullName evidence="11">8-amino-7-ketopelargonate synthase</fullName>
        <ecNumber evidence="11">2.3.1.47</ecNumber>
    </recommendedName>
</protein>
<evidence type="ECO:0000256" key="11">
    <source>
        <dbReference type="RuleBase" id="RU003693"/>
    </source>
</evidence>
<evidence type="ECO:0000256" key="8">
    <source>
        <dbReference type="ARBA" id="ARBA00022898"/>
    </source>
</evidence>
<dbReference type="Pfam" id="PF00155">
    <property type="entry name" value="Aminotran_1_2"/>
    <property type="match status" value="1"/>
</dbReference>
<dbReference type="InterPro" id="IPR004723">
    <property type="entry name" value="AONS_Archaea/Proteobacteria"/>
</dbReference>
<evidence type="ECO:0000256" key="4">
    <source>
        <dbReference type="ARBA" id="ARBA00010008"/>
    </source>
</evidence>
<comment type="similarity">
    <text evidence="4 11">Belongs to the class-II pyridoxal-phosphate-dependent aminotransferase family. BioF subfamily.</text>
</comment>
<dbReference type="Gene3D" id="3.90.1150.10">
    <property type="entry name" value="Aspartate Aminotransferase, domain 1"/>
    <property type="match status" value="1"/>
</dbReference>
<evidence type="ECO:0000256" key="9">
    <source>
        <dbReference type="ARBA" id="ARBA00047715"/>
    </source>
</evidence>
<dbReference type="InterPro" id="IPR015424">
    <property type="entry name" value="PyrdxlP-dep_Trfase"/>
</dbReference>
<dbReference type="PANTHER" id="PTHR13693">
    <property type="entry name" value="CLASS II AMINOTRANSFERASE/8-AMINO-7-OXONONANOATE SYNTHASE"/>
    <property type="match status" value="1"/>
</dbReference>
<dbReference type="InterPro" id="IPR001917">
    <property type="entry name" value="Aminotrans_II_pyridoxalP_BS"/>
</dbReference>
<dbReference type="Gene3D" id="3.40.640.10">
    <property type="entry name" value="Type I PLP-dependent aspartate aminotransferase-like (Major domain)"/>
    <property type="match status" value="1"/>
</dbReference>
<comment type="catalytic activity">
    <reaction evidence="9 11">
        <text>6-carboxyhexanoyl-[ACP] + L-alanine + H(+) = (8S)-8-amino-7-oxononanoate + holo-[ACP] + CO2</text>
        <dbReference type="Rhea" id="RHEA:42288"/>
        <dbReference type="Rhea" id="RHEA-COMP:9685"/>
        <dbReference type="Rhea" id="RHEA-COMP:9955"/>
        <dbReference type="ChEBI" id="CHEBI:15378"/>
        <dbReference type="ChEBI" id="CHEBI:16526"/>
        <dbReference type="ChEBI" id="CHEBI:57972"/>
        <dbReference type="ChEBI" id="CHEBI:64479"/>
        <dbReference type="ChEBI" id="CHEBI:78846"/>
        <dbReference type="ChEBI" id="CHEBI:149468"/>
        <dbReference type="EC" id="2.3.1.47"/>
    </reaction>
</comment>
<keyword evidence="14" id="KW-1185">Reference proteome</keyword>
<keyword evidence="7" id="KW-0093">Biotin biosynthesis</keyword>
<dbReference type="RefSeq" id="WP_147669346.1">
    <property type="nucleotide sequence ID" value="NZ_CP120678.1"/>
</dbReference>
<keyword evidence="8 10" id="KW-0663">Pyridoxal phosphate</keyword>
<feature type="modified residue" description="N6-(pyridoxal phosphate)lysine" evidence="10">
    <location>
        <position position="234"/>
    </location>
</feature>
<comment type="subunit">
    <text evidence="5 11">Homodimer.</text>
</comment>
<comment type="function">
    <text evidence="2 11">Catalyzes the decarboxylative condensation of pimeloyl-[acyl-carrier protein] and L-alanine to produce 8-amino-7-oxononanoate (AON), [acyl-carrier protein], and carbon dioxide.</text>
</comment>
<evidence type="ECO:0000256" key="10">
    <source>
        <dbReference type="PIRSR" id="PIRSR604723-51"/>
    </source>
</evidence>
<dbReference type="EMBL" id="CP120678">
    <property type="protein sequence ID" value="WIW70768.1"/>
    <property type="molecule type" value="Genomic_DNA"/>
</dbReference>
<dbReference type="GO" id="GO:0008710">
    <property type="term" value="F:8-amino-7-oxononanoate synthase activity"/>
    <property type="evidence" value="ECO:0007669"/>
    <property type="project" value="UniProtKB-UniRule"/>
</dbReference>
<dbReference type="GO" id="GO:0030170">
    <property type="term" value="F:pyridoxal phosphate binding"/>
    <property type="evidence" value="ECO:0007669"/>
    <property type="project" value="InterPro"/>
</dbReference>
<dbReference type="NCBIfam" id="TIGR00858">
    <property type="entry name" value="bioF"/>
    <property type="match status" value="1"/>
</dbReference>
<evidence type="ECO:0000256" key="1">
    <source>
        <dbReference type="ARBA" id="ARBA00001933"/>
    </source>
</evidence>
<dbReference type="InterPro" id="IPR015422">
    <property type="entry name" value="PyrdxlP-dep_Trfase_small"/>
</dbReference>
<evidence type="ECO:0000256" key="6">
    <source>
        <dbReference type="ARBA" id="ARBA00022679"/>
    </source>
</evidence>